<sequence>MIAIMIPKANGRLSIAKEEVVGIKALRGKQLAKVNQYRQAKKLVQAAMSMILITAEL</sequence>
<name>A0ABQ5Z3G3_9GAMM</name>
<dbReference type="Proteomes" id="UP001156645">
    <property type="component" value="Unassembled WGS sequence"/>
</dbReference>
<comment type="caution">
    <text evidence="1">The sequence shown here is derived from an EMBL/GenBank/DDBJ whole genome shotgun (WGS) entry which is preliminary data.</text>
</comment>
<protein>
    <submittedName>
        <fullName evidence="1">Uncharacterized protein</fullName>
    </submittedName>
</protein>
<accession>A0ABQ5Z3G3</accession>
<proteinExistence type="predicted"/>
<evidence type="ECO:0000313" key="1">
    <source>
        <dbReference type="EMBL" id="GLR30026.1"/>
    </source>
</evidence>
<organism evidence="1 2">
    <name type="scientific">Psychrobacter pacificensis</name>
    <dbReference type="NCBI Taxonomy" id="112002"/>
    <lineage>
        <taxon>Bacteria</taxon>
        <taxon>Pseudomonadati</taxon>
        <taxon>Pseudomonadota</taxon>
        <taxon>Gammaproteobacteria</taxon>
        <taxon>Moraxellales</taxon>
        <taxon>Moraxellaceae</taxon>
        <taxon>Psychrobacter</taxon>
    </lineage>
</organism>
<reference evidence="2" key="1">
    <citation type="journal article" date="2019" name="Int. J. Syst. Evol. Microbiol.">
        <title>The Global Catalogue of Microorganisms (GCM) 10K type strain sequencing project: providing services to taxonomists for standard genome sequencing and annotation.</title>
        <authorList>
            <consortium name="The Broad Institute Genomics Platform"/>
            <consortium name="The Broad Institute Genome Sequencing Center for Infectious Disease"/>
            <person name="Wu L."/>
            <person name="Ma J."/>
        </authorList>
    </citation>
    <scope>NUCLEOTIDE SEQUENCE [LARGE SCALE GENOMIC DNA]</scope>
    <source>
        <strain evidence="2">NBRC 103191</strain>
    </source>
</reference>
<keyword evidence="2" id="KW-1185">Reference proteome</keyword>
<evidence type="ECO:0000313" key="2">
    <source>
        <dbReference type="Proteomes" id="UP001156645"/>
    </source>
</evidence>
<gene>
    <name evidence="1" type="ORF">GCM10007915_22650</name>
</gene>
<dbReference type="EMBL" id="BSOK01000059">
    <property type="protein sequence ID" value="GLR30026.1"/>
    <property type="molecule type" value="Genomic_DNA"/>
</dbReference>